<keyword evidence="5" id="KW-0315">Glutamine amidotransferase</keyword>
<organism evidence="5 6">
    <name type="scientific">Iningainema tapete BLCC-T55</name>
    <dbReference type="NCBI Taxonomy" id="2748662"/>
    <lineage>
        <taxon>Bacteria</taxon>
        <taxon>Bacillati</taxon>
        <taxon>Cyanobacteriota</taxon>
        <taxon>Cyanophyceae</taxon>
        <taxon>Nostocales</taxon>
        <taxon>Scytonemataceae</taxon>
        <taxon>Iningainema tapete</taxon>
    </lineage>
</organism>
<accession>A0A8J6XTB7</accession>
<comment type="similarity">
    <text evidence="1">Belongs to the peptidase S51 family.</text>
</comment>
<evidence type="ECO:0000313" key="6">
    <source>
        <dbReference type="Proteomes" id="UP000629098"/>
    </source>
</evidence>
<dbReference type="RefSeq" id="WP_190836240.1">
    <property type="nucleotide sequence ID" value="NZ_CAWPPI010000106.1"/>
</dbReference>
<keyword evidence="3" id="KW-0378">Hydrolase</keyword>
<dbReference type="EMBL" id="JACXAE010000106">
    <property type="protein sequence ID" value="MBD2777171.1"/>
    <property type="molecule type" value="Genomic_DNA"/>
</dbReference>
<dbReference type="GO" id="GO:0006508">
    <property type="term" value="P:proteolysis"/>
    <property type="evidence" value="ECO:0007669"/>
    <property type="project" value="UniProtKB-KW"/>
</dbReference>
<sequence length="97" mass="10544">MLHFISFVGSYHIFPSIGAISSNNNFYILPSSTGVFLTGGVHEGVCRKLKDTELEQLLYQRYQEPGFVIGGTSAGVHAISDQMIVENSCCKQTANAT</sequence>
<dbReference type="Proteomes" id="UP000629098">
    <property type="component" value="Unassembled WGS sequence"/>
</dbReference>
<protein>
    <submittedName>
        <fullName evidence="5">Type 1 glutamine amidotransferase-like domain-containing protein</fullName>
    </submittedName>
</protein>
<keyword evidence="6" id="KW-1185">Reference proteome</keyword>
<gene>
    <name evidence="5" type="ORF">ICL16_35295</name>
</gene>
<evidence type="ECO:0000313" key="5">
    <source>
        <dbReference type="EMBL" id="MBD2777171.1"/>
    </source>
</evidence>
<dbReference type="Pfam" id="PF03575">
    <property type="entry name" value="Peptidase_S51"/>
    <property type="match status" value="1"/>
</dbReference>
<proteinExistence type="inferred from homology"/>
<keyword evidence="2" id="KW-0645">Protease</keyword>
<dbReference type="GO" id="GO:0008236">
    <property type="term" value="F:serine-type peptidase activity"/>
    <property type="evidence" value="ECO:0007669"/>
    <property type="project" value="UniProtKB-KW"/>
</dbReference>
<evidence type="ECO:0000256" key="1">
    <source>
        <dbReference type="ARBA" id="ARBA00006534"/>
    </source>
</evidence>
<reference evidence="5" key="1">
    <citation type="submission" date="2020-09" db="EMBL/GenBank/DDBJ databases">
        <title>Iningainema tapete sp. nov. (Scytonemataceae, Cyanobacteria) from greenhouses in central Florida (USA) produces two types of nodularin with biosynthetic potential for microcystin-LR and anabaenopeptins.</title>
        <authorList>
            <person name="Berthold D.E."/>
            <person name="Lefler F.W."/>
            <person name="Huang I.-S."/>
            <person name="Abdulla H."/>
            <person name="Zimba P.V."/>
            <person name="Laughinghouse H.D. IV."/>
        </authorList>
    </citation>
    <scope>NUCLEOTIDE SEQUENCE</scope>
    <source>
        <strain evidence="5">BLCCT55</strain>
    </source>
</reference>
<dbReference type="AlphaFoldDB" id="A0A8J6XTB7"/>
<dbReference type="InterPro" id="IPR005320">
    <property type="entry name" value="Peptidase_S51"/>
</dbReference>
<dbReference type="Gene3D" id="3.40.50.880">
    <property type="match status" value="1"/>
</dbReference>
<keyword evidence="4" id="KW-0720">Serine protease</keyword>
<evidence type="ECO:0000256" key="2">
    <source>
        <dbReference type="ARBA" id="ARBA00022670"/>
    </source>
</evidence>
<dbReference type="InterPro" id="IPR029062">
    <property type="entry name" value="Class_I_gatase-like"/>
</dbReference>
<name>A0A8J6XTB7_9CYAN</name>
<evidence type="ECO:0000256" key="3">
    <source>
        <dbReference type="ARBA" id="ARBA00022801"/>
    </source>
</evidence>
<comment type="caution">
    <text evidence="5">The sequence shown here is derived from an EMBL/GenBank/DDBJ whole genome shotgun (WGS) entry which is preliminary data.</text>
</comment>
<evidence type="ECO:0000256" key="4">
    <source>
        <dbReference type="ARBA" id="ARBA00022825"/>
    </source>
</evidence>